<keyword evidence="6" id="KW-1185">Reference proteome</keyword>
<dbReference type="SUPFAM" id="SSF52540">
    <property type="entry name" value="P-loop containing nucleoside triphosphate hydrolases"/>
    <property type="match status" value="1"/>
</dbReference>
<dbReference type="PROSITE" id="PS51192">
    <property type="entry name" value="HELICASE_ATP_BIND_1"/>
    <property type="match status" value="1"/>
</dbReference>
<dbReference type="PANTHER" id="PTHR45629:SF7">
    <property type="entry name" value="DNA EXCISION REPAIR PROTEIN ERCC-6-RELATED"/>
    <property type="match status" value="1"/>
</dbReference>
<dbReference type="PANTHER" id="PTHR45629">
    <property type="entry name" value="SNF2/RAD54 FAMILY MEMBER"/>
    <property type="match status" value="1"/>
</dbReference>
<evidence type="ECO:0000256" key="3">
    <source>
        <dbReference type="SAM" id="MobiDB-lite"/>
    </source>
</evidence>
<dbReference type="SMART" id="SM00487">
    <property type="entry name" value="DEXDc"/>
    <property type="match status" value="1"/>
</dbReference>
<proteinExistence type="predicted"/>
<dbReference type="InterPro" id="IPR050496">
    <property type="entry name" value="SNF2_RAD54_helicase_repair"/>
</dbReference>
<dbReference type="GO" id="GO:0005524">
    <property type="term" value="F:ATP binding"/>
    <property type="evidence" value="ECO:0007669"/>
    <property type="project" value="InterPro"/>
</dbReference>
<dbReference type="InterPro" id="IPR027417">
    <property type="entry name" value="P-loop_NTPase"/>
</dbReference>
<dbReference type="AlphaFoldDB" id="A0A1W5CUQ1"/>
<evidence type="ECO:0000313" key="6">
    <source>
        <dbReference type="Proteomes" id="UP000192927"/>
    </source>
</evidence>
<dbReference type="InterPro" id="IPR000330">
    <property type="entry name" value="SNF2_N"/>
</dbReference>
<dbReference type="EMBL" id="FWEW01000296">
    <property type="protein sequence ID" value="SLM34490.1"/>
    <property type="molecule type" value="Genomic_DNA"/>
</dbReference>
<feature type="region of interest" description="Disordered" evidence="3">
    <location>
        <begin position="935"/>
        <end position="955"/>
    </location>
</feature>
<name>A0A1W5CUQ1_9LECA</name>
<dbReference type="InterPro" id="IPR014001">
    <property type="entry name" value="Helicase_ATP-bd"/>
</dbReference>
<evidence type="ECO:0000313" key="5">
    <source>
        <dbReference type="EMBL" id="SLM34490.1"/>
    </source>
</evidence>
<protein>
    <submittedName>
        <fullName evidence="5">SNF2-related</fullName>
    </submittedName>
</protein>
<organism evidence="5 6">
    <name type="scientific">Lasallia pustulata</name>
    <dbReference type="NCBI Taxonomy" id="136370"/>
    <lineage>
        <taxon>Eukaryota</taxon>
        <taxon>Fungi</taxon>
        <taxon>Dikarya</taxon>
        <taxon>Ascomycota</taxon>
        <taxon>Pezizomycotina</taxon>
        <taxon>Lecanoromycetes</taxon>
        <taxon>OSLEUM clade</taxon>
        <taxon>Umbilicariomycetidae</taxon>
        <taxon>Umbilicariales</taxon>
        <taxon>Umbilicariaceae</taxon>
        <taxon>Lasallia</taxon>
    </lineage>
</organism>
<evidence type="ECO:0000259" key="4">
    <source>
        <dbReference type="PROSITE" id="PS51192"/>
    </source>
</evidence>
<feature type="region of interest" description="Disordered" evidence="3">
    <location>
        <begin position="1"/>
        <end position="29"/>
    </location>
</feature>
<sequence>MAPKKQRQSEMTRNKATRKQAATSIDTPMTHDNAGSYAIFFKNEPKTAAYLGYTDIAEFRKFRFSGPVVEAFLLFQEHCQNRTPRTPLRMIECSSNCEDNFPADPNAMLAKYLPDADANPRSHAFRDSIYATVIYRLAETIEAMPSMSVQELTDRHAQASSKFEAVFNTFTLPTFDITTLRYPQLGPFHDIGEIDLEKYSRRTKHSMALDEHITTFIIFNSLHLPPQHCLAAKDPRAFPTGEMWRDTVRRQLNLLALQVDFLSIHIVQCDSDSDSIPAQGILVYDSYLLNDVKPWTDLLAFLESPAPGFRFRYTLQVIDVDADNEYYEYNGPPLAIQEEFEVASDNDIGLHQLTLADPQQSQEDEVDPGSTPVDRITRQNISDFLSGGGVAPRVQATPQAMFTADQREQMLEYHSSFNVFSAPELLKWQHYVLDKVCGAVPKPTKERNTLQLSKQVREELQMAQKSTELSTLSADADTVGSLRRFFEVQNAFTGTAEQTGPMVDLCRALLDMTVVGKHGQAKILDRSVCNVIPQCKVEFLDSQVNGAVFMLQRTLGSILLATKFANDACMRGIAAKLKSVRTHGGILVDTMGFGKTFTALLFAAYHAAYAPHTGTSGRPLHRPILCIVPAGVVLQQWQDAIKDKFPSLSLIIAQGERPTDAKLSMHWVSAIAVRDYPHSLKNWPKHLRYIFDLTNPKASQTIILSSYDTWAQRTLKVTKQQKSNGRYKKIYTSRWEGAFDMVIMDEGHKLRHPFTKTYASIKMLKSNVHWFLTATPVINDSMDILGLLMLLWPAVKNDILIHATDAEWLMENAADSYKSFQVVQDLPPDDIRRCIVMDPKRIESLLLTQDVREIAKYYHYMDELIVIRRSTSFTLTRNESGDTISMQSMMPSHEVKTVELKHREEEAPEAQWLHRVHSREWQKAMKDWASRPDMGTVTSASAVGPGKRRGQDSSFPAIIGPLRRLTMTSTSVLVDRFDRTLRQLKLNTLVDDITRFRAKGLNAHHFINIVKRSGDQDTDSGLEKMQYLTHGSPKLRYILYQLHSYVLP</sequence>
<dbReference type="Proteomes" id="UP000192927">
    <property type="component" value="Unassembled WGS sequence"/>
</dbReference>
<dbReference type="InterPro" id="IPR038718">
    <property type="entry name" value="SNF2-like_sf"/>
</dbReference>
<dbReference type="Pfam" id="PF00176">
    <property type="entry name" value="SNF2-rel_dom"/>
    <property type="match status" value="1"/>
</dbReference>
<feature type="domain" description="Helicase ATP-binding" evidence="4">
    <location>
        <begin position="576"/>
        <end position="794"/>
    </location>
</feature>
<dbReference type="Gene3D" id="3.40.50.10810">
    <property type="entry name" value="Tandem AAA-ATPase domain"/>
    <property type="match status" value="1"/>
</dbReference>
<keyword evidence="2" id="KW-0067">ATP-binding</keyword>
<evidence type="ECO:0000256" key="2">
    <source>
        <dbReference type="ARBA" id="ARBA00022840"/>
    </source>
</evidence>
<accession>A0A1W5CUQ1</accession>
<keyword evidence="1" id="KW-0547">Nucleotide-binding</keyword>
<evidence type="ECO:0000256" key="1">
    <source>
        <dbReference type="ARBA" id="ARBA00022741"/>
    </source>
</evidence>
<reference evidence="6" key="1">
    <citation type="submission" date="2017-03" db="EMBL/GenBank/DDBJ databases">
        <authorList>
            <person name="Sharma R."/>
            <person name="Thines M."/>
        </authorList>
    </citation>
    <scope>NUCLEOTIDE SEQUENCE [LARGE SCALE GENOMIC DNA]</scope>
</reference>